<sequence>MTFKKMLSHLTKEIGIYWKKARMAILRRIKLLKIFLFDTSHIIFLLLIWHILCVMFPPHKRSAPLITCSFSTAKMLYMSQKRDLCLNGTTLPSCVAYSAIVCCTQTVNENERFG</sequence>
<protein>
    <submittedName>
        <fullName evidence="2">Uncharacterized protein</fullName>
    </submittedName>
</protein>
<evidence type="ECO:0000313" key="2">
    <source>
        <dbReference type="EMBL" id="NIE50180.1"/>
    </source>
</evidence>
<keyword evidence="1" id="KW-1133">Transmembrane helix</keyword>
<name>A0A6G5AJ01_RHIMP</name>
<keyword evidence="1" id="KW-0812">Transmembrane</keyword>
<dbReference type="AlphaFoldDB" id="A0A6G5AJ01"/>
<organism evidence="2">
    <name type="scientific">Rhipicephalus microplus</name>
    <name type="common">Cattle tick</name>
    <name type="synonym">Boophilus microplus</name>
    <dbReference type="NCBI Taxonomy" id="6941"/>
    <lineage>
        <taxon>Eukaryota</taxon>
        <taxon>Metazoa</taxon>
        <taxon>Ecdysozoa</taxon>
        <taxon>Arthropoda</taxon>
        <taxon>Chelicerata</taxon>
        <taxon>Arachnida</taxon>
        <taxon>Acari</taxon>
        <taxon>Parasitiformes</taxon>
        <taxon>Ixodida</taxon>
        <taxon>Ixodoidea</taxon>
        <taxon>Ixodidae</taxon>
        <taxon>Rhipicephalinae</taxon>
        <taxon>Rhipicephalus</taxon>
        <taxon>Boophilus</taxon>
    </lineage>
</organism>
<proteinExistence type="predicted"/>
<accession>A0A6G5AJ01</accession>
<dbReference type="EMBL" id="GIKN01007907">
    <property type="protein sequence ID" value="NIE50180.1"/>
    <property type="molecule type" value="Transcribed_RNA"/>
</dbReference>
<evidence type="ECO:0000256" key="1">
    <source>
        <dbReference type="SAM" id="Phobius"/>
    </source>
</evidence>
<keyword evidence="1" id="KW-0472">Membrane</keyword>
<reference evidence="2" key="1">
    <citation type="submission" date="2020-03" db="EMBL/GenBank/DDBJ databases">
        <title>A transcriptome and proteome of the tick Rhipicephalus microplus shaped by the genetic composition of its hosts and developmental stage.</title>
        <authorList>
            <person name="Garcia G.R."/>
            <person name="Ribeiro J.M.C."/>
            <person name="Maruyama S.R."/>
            <person name="Gardinasse L.G."/>
            <person name="Nelson K."/>
            <person name="Ferreira B.R."/>
            <person name="Andrade T.G."/>
            <person name="Santos I.K.F.M."/>
        </authorList>
    </citation>
    <scope>NUCLEOTIDE SEQUENCE</scope>
    <source>
        <strain evidence="2">NSGR</strain>
        <tissue evidence="2">Salivary glands</tissue>
    </source>
</reference>
<feature type="transmembrane region" description="Helical" evidence="1">
    <location>
        <begin position="31"/>
        <end position="52"/>
    </location>
</feature>